<evidence type="ECO:0008006" key="4">
    <source>
        <dbReference type="Google" id="ProtNLM"/>
    </source>
</evidence>
<name>A0ABV7LE71_9HYPH</name>
<evidence type="ECO:0000256" key="1">
    <source>
        <dbReference type="SAM" id="Phobius"/>
    </source>
</evidence>
<proteinExistence type="predicted"/>
<organism evidence="2 3">
    <name type="scientific">Camelimonas abortus</name>
    <dbReference type="NCBI Taxonomy" id="1017184"/>
    <lineage>
        <taxon>Bacteria</taxon>
        <taxon>Pseudomonadati</taxon>
        <taxon>Pseudomonadota</taxon>
        <taxon>Alphaproteobacteria</taxon>
        <taxon>Hyphomicrobiales</taxon>
        <taxon>Chelatococcaceae</taxon>
        <taxon>Camelimonas</taxon>
    </lineage>
</organism>
<reference evidence="3" key="1">
    <citation type="journal article" date="2019" name="Int. J. Syst. Evol. Microbiol.">
        <title>The Global Catalogue of Microorganisms (GCM) 10K type strain sequencing project: providing services to taxonomists for standard genome sequencing and annotation.</title>
        <authorList>
            <consortium name="The Broad Institute Genomics Platform"/>
            <consortium name="The Broad Institute Genome Sequencing Center for Infectious Disease"/>
            <person name="Wu L."/>
            <person name="Ma J."/>
        </authorList>
    </citation>
    <scope>NUCLEOTIDE SEQUENCE [LARGE SCALE GENOMIC DNA]</scope>
    <source>
        <strain evidence="3">CCM 7941</strain>
    </source>
</reference>
<accession>A0ABV7LE71</accession>
<keyword evidence="1" id="KW-1133">Transmembrane helix</keyword>
<evidence type="ECO:0000313" key="3">
    <source>
        <dbReference type="Proteomes" id="UP001595536"/>
    </source>
</evidence>
<dbReference type="EMBL" id="JBHRUV010000030">
    <property type="protein sequence ID" value="MFC3266077.1"/>
    <property type="molecule type" value="Genomic_DNA"/>
</dbReference>
<feature type="transmembrane region" description="Helical" evidence="1">
    <location>
        <begin position="26"/>
        <end position="47"/>
    </location>
</feature>
<dbReference type="Proteomes" id="UP001595536">
    <property type="component" value="Unassembled WGS sequence"/>
</dbReference>
<evidence type="ECO:0000313" key="2">
    <source>
        <dbReference type="EMBL" id="MFC3266077.1"/>
    </source>
</evidence>
<keyword evidence="1" id="KW-0472">Membrane</keyword>
<sequence>MEDHKQKIEYVTLTPEQKRRRSMRNVAIAVILAAFVAVLYVVTYVKLGVNVLKRPM</sequence>
<protein>
    <recommendedName>
        <fullName evidence="4">CoxF protein</fullName>
    </recommendedName>
</protein>
<gene>
    <name evidence="2" type="ORF">ACFOEX_06905</name>
</gene>
<keyword evidence="3" id="KW-1185">Reference proteome</keyword>
<keyword evidence="1" id="KW-0812">Transmembrane</keyword>
<dbReference type="RefSeq" id="WP_376831027.1">
    <property type="nucleotide sequence ID" value="NZ_JBHLWR010000006.1"/>
</dbReference>
<comment type="caution">
    <text evidence="2">The sequence shown here is derived from an EMBL/GenBank/DDBJ whole genome shotgun (WGS) entry which is preliminary data.</text>
</comment>